<evidence type="ECO:0000313" key="2">
    <source>
        <dbReference type="EMBL" id="MCZ4279996.1"/>
    </source>
</evidence>
<sequence length="188" mass="21050">MKLAIIIITLAFLSFSSLPVKANERNATGLALTFEQEQRFTTAISDLHDNPTGSIELESKIRSGIFLAHFPVVTDALTTLAELLKTPGKTVLYHSCISDFILFKSRDRITNSEPQVVLPRLVQVEICGCVAESVWEHYSQEQQELFTLISNGTPLEDNNIEYLLTGHNLFQPQLNQHVRYCTALTKAS</sequence>
<keyword evidence="1" id="KW-0732">Signal</keyword>
<evidence type="ECO:0000313" key="3">
    <source>
        <dbReference type="Proteomes" id="UP001069802"/>
    </source>
</evidence>
<evidence type="ECO:0000256" key="1">
    <source>
        <dbReference type="SAM" id="SignalP"/>
    </source>
</evidence>
<name>A0ABT4LFW4_9PROT</name>
<dbReference type="Proteomes" id="UP001069802">
    <property type="component" value="Unassembled WGS sequence"/>
</dbReference>
<comment type="caution">
    <text evidence="2">The sequence shown here is derived from an EMBL/GenBank/DDBJ whole genome shotgun (WGS) entry which is preliminary data.</text>
</comment>
<dbReference type="RefSeq" id="WP_269422190.1">
    <property type="nucleotide sequence ID" value="NZ_JAPWGY010000001.1"/>
</dbReference>
<accession>A0ABT4LFW4</accession>
<proteinExistence type="predicted"/>
<feature type="signal peptide" evidence="1">
    <location>
        <begin position="1"/>
        <end position="22"/>
    </location>
</feature>
<protein>
    <submittedName>
        <fullName evidence="2">Uncharacterized protein</fullName>
    </submittedName>
</protein>
<keyword evidence="3" id="KW-1185">Reference proteome</keyword>
<organism evidence="2 3">
    <name type="scientific">Kiloniella laminariae</name>
    <dbReference type="NCBI Taxonomy" id="454162"/>
    <lineage>
        <taxon>Bacteria</taxon>
        <taxon>Pseudomonadati</taxon>
        <taxon>Pseudomonadota</taxon>
        <taxon>Alphaproteobacteria</taxon>
        <taxon>Rhodospirillales</taxon>
        <taxon>Kiloniellaceae</taxon>
        <taxon>Kiloniella</taxon>
    </lineage>
</organism>
<reference evidence="2" key="1">
    <citation type="submission" date="2022-12" db="EMBL/GenBank/DDBJ databases">
        <title>Bacterial isolates from different developmental stages of Nematostella vectensis.</title>
        <authorList>
            <person name="Fraune S."/>
        </authorList>
    </citation>
    <scope>NUCLEOTIDE SEQUENCE</scope>
    <source>
        <strain evidence="2">G21630-S1</strain>
    </source>
</reference>
<gene>
    <name evidence="2" type="ORF">O4H49_04350</name>
</gene>
<dbReference type="EMBL" id="JAPWGY010000001">
    <property type="protein sequence ID" value="MCZ4279996.1"/>
    <property type="molecule type" value="Genomic_DNA"/>
</dbReference>
<feature type="chain" id="PRO_5046782368" evidence="1">
    <location>
        <begin position="23"/>
        <end position="188"/>
    </location>
</feature>